<feature type="binding site" evidence="11">
    <location>
        <begin position="34"/>
        <end position="39"/>
    </location>
    <ligand>
        <name>ATP</name>
        <dbReference type="ChEBI" id="CHEBI:30616"/>
    </ligand>
</feature>
<evidence type="ECO:0000256" key="11">
    <source>
        <dbReference type="HAMAP-Rule" id="MF_01227"/>
    </source>
</evidence>
<sequence>MRRRTGGAPDDVSLKPVVLQTTKQIFVTGGVASSLGKGLTASSLGHLLRARGLRVTMQKLDPYLNVDPGTMNPFQHGEVFVTDDGAETDLDIGHYERFLDVNLKGSANVTTGQVYNRVITKERRGEYLGDTVQVIPHITNELKERMRAQAAGSPGVSDAEAPDIIITEIGGTVGDIESLPFLEAARQVRHDLGRDNVFFLHVSLVPYLAPSGELKTKPTQHSVAALRQVGIQPDALVLRADREIPESIKRKISLMCDVDTEAVAAAVDAPSIYDIPKVLHREGLDAYVIRRLGLTFRDVDWTDWDTLLQRVHQPEHEVEVALVGKYVDLPDAYLSVTEALRAGGFHHDARVRIRWVPSDSCETEAGAQKALGGVDAVLVPGGFGVRGIEGKVGALRWARERQVPTLGICLGLQCMVIEYARAVAGIEGASSTEFDPDTPAPVIATMEEQKAFVEGAGDLGGTMRLGSQRAALREGSVVAGAYGATFADERHRHRYEVNESYREALEDAGLVISGTHPQLGLVEFVELPREVHPYYVSTQAHPEFKSRPTRAHPLFAGLVGAAIEQQRAARLVEVERPRVVEPADARA</sequence>
<evidence type="ECO:0000313" key="14">
    <source>
        <dbReference type="EMBL" id="PKW28316.1"/>
    </source>
</evidence>
<dbReference type="GO" id="GO:0005524">
    <property type="term" value="F:ATP binding"/>
    <property type="evidence" value="ECO:0007669"/>
    <property type="project" value="UniProtKB-KW"/>
</dbReference>
<evidence type="ECO:0000256" key="10">
    <source>
        <dbReference type="ARBA" id="ARBA00047781"/>
    </source>
</evidence>
<evidence type="ECO:0000259" key="12">
    <source>
        <dbReference type="Pfam" id="PF00117"/>
    </source>
</evidence>
<dbReference type="Pfam" id="PF00117">
    <property type="entry name" value="GATase"/>
    <property type="match status" value="1"/>
</dbReference>
<dbReference type="SUPFAM" id="SSF52540">
    <property type="entry name" value="P-loop containing nucleoside triphosphate hydrolases"/>
    <property type="match status" value="1"/>
</dbReference>
<feature type="binding site" evidence="11">
    <location>
        <begin position="215"/>
        <end position="220"/>
    </location>
    <ligand>
        <name>UTP</name>
        <dbReference type="ChEBI" id="CHEBI:46398"/>
    </ligand>
</feature>
<dbReference type="Proteomes" id="UP000233781">
    <property type="component" value="Unassembled WGS sequence"/>
</dbReference>
<dbReference type="InterPro" id="IPR029062">
    <property type="entry name" value="Class_I_gatase-like"/>
</dbReference>
<keyword evidence="15" id="KW-1185">Reference proteome</keyword>
<evidence type="ECO:0000256" key="3">
    <source>
        <dbReference type="ARBA" id="ARBA00022598"/>
    </source>
</evidence>
<keyword evidence="6 11" id="KW-0067">ATP-binding</keyword>
<dbReference type="CDD" id="cd01746">
    <property type="entry name" value="GATase1_CTP_Synthase"/>
    <property type="match status" value="1"/>
</dbReference>
<dbReference type="Pfam" id="PF06418">
    <property type="entry name" value="CTP_synth_N"/>
    <property type="match status" value="1"/>
</dbReference>
<comment type="caution">
    <text evidence="14">The sequence shown here is derived from an EMBL/GenBank/DDBJ whole genome shotgun (WGS) entry which is preliminary data.</text>
</comment>
<name>A0A2N3YN89_9MICO</name>
<feature type="binding site" evidence="11">
    <location>
        <position position="433"/>
    </location>
    <ligand>
        <name>L-glutamine</name>
        <dbReference type="ChEBI" id="CHEBI:58359"/>
    </ligand>
</feature>
<feature type="active site" evidence="11">
    <location>
        <position position="543"/>
    </location>
</feature>
<dbReference type="InterPro" id="IPR027417">
    <property type="entry name" value="P-loop_NTPase"/>
</dbReference>
<dbReference type="GO" id="GO:0019856">
    <property type="term" value="P:pyrimidine nucleobase biosynthetic process"/>
    <property type="evidence" value="ECO:0007669"/>
    <property type="project" value="TreeGrafter"/>
</dbReference>
<feature type="binding site" evidence="11">
    <location>
        <begin position="410"/>
        <end position="413"/>
    </location>
    <ligand>
        <name>L-glutamine</name>
        <dbReference type="ChEBI" id="CHEBI:58359"/>
    </ligand>
</feature>
<evidence type="ECO:0000256" key="8">
    <source>
        <dbReference type="ARBA" id="ARBA00022962"/>
    </source>
</evidence>
<dbReference type="EMBL" id="PJNE01000001">
    <property type="protein sequence ID" value="PKW28316.1"/>
    <property type="molecule type" value="Genomic_DNA"/>
</dbReference>
<comment type="subunit">
    <text evidence="11">Homotetramer.</text>
</comment>
<feature type="binding site" evidence="11">
    <location>
        <begin position="175"/>
        <end position="177"/>
    </location>
    <ligand>
        <name>CTP</name>
        <dbReference type="ChEBI" id="CHEBI:37563"/>
        <note>allosteric inhibitor</note>
    </ligand>
</feature>
<keyword evidence="5 11" id="KW-0547">Nucleotide-binding</keyword>
<comment type="miscellaneous">
    <text evidence="11">CTPSs have evolved a hybrid strategy for distinguishing between UTP and CTP. The overlapping regions of the product feedback inhibitory and substrate sites recognize a common feature in both compounds, the triphosphate moiety. To differentiate isosteric substrate and product pyrimidine rings, an additional pocket far from the expected kinase/ligase catalytic site, specifically recognizes the cytosine and ribose portions of the product inhibitor.</text>
</comment>
<comment type="activity regulation">
    <text evidence="11">Allosterically activated by GTP, when glutamine is the substrate; GTP has no effect on the reaction when ammonia is the substrate. The allosteric effector GTP functions by stabilizing the protein conformation that binds the tetrahedral intermediate(s) formed during glutamine hydrolysis. Inhibited by the product CTP, via allosteric rather than competitive inhibition.</text>
</comment>
<dbReference type="InterPro" id="IPR017926">
    <property type="entry name" value="GATASE"/>
</dbReference>
<feature type="binding site" evidence="11">
    <location>
        <position position="91"/>
    </location>
    <ligand>
        <name>Mg(2+)</name>
        <dbReference type="ChEBI" id="CHEBI:18420"/>
    </ligand>
</feature>
<feature type="binding site" evidence="11">
    <location>
        <begin position="215"/>
        <end position="220"/>
    </location>
    <ligand>
        <name>CTP</name>
        <dbReference type="ChEBI" id="CHEBI:37563"/>
        <note>allosteric inhibitor</note>
    </ligand>
</feature>
<reference evidence="14 15" key="1">
    <citation type="submission" date="2017-12" db="EMBL/GenBank/DDBJ databases">
        <title>Sequencing the genomes of 1000 Actinobacteria strains.</title>
        <authorList>
            <person name="Klenk H.-P."/>
        </authorList>
    </citation>
    <scope>NUCLEOTIDE SEQUENCE [LARGE SCALE GENOMIC DNA]</scope>
    <source>
        <strain evidence="14 15">DSM 12806</strain>
    </source>
</reference>
<dbReference type="InterPro" id="IPR033828">
    <property type="entry name" value="GATase1_CTP_Synthase"/>
</dbReference>
<evidence type="ECO:0000256" key="5">
    <source>
        <dbReference type="ARBA" id="ARBA00022741"/>
    </source>
</evidence>
<dbReference type="PANTHER" id="PTHR11550">
    <property type="entry name" value="CTP SYNTHASE"/>
    <property type="match status" value="1"/>
</dbReference>
<dbReference type="EC" id="6.3.4.2" evidence="11"/>
<dbReference type="GO" id="GO:0097268">
    <property type="term" value="C:cytoophidium"/>
    <property type="evidence" value="ECO:0007669"/>
    <property type="project" value="UniProtKB-ARBA"/>
</dbReference>
<comment type="function">
    <text evidence="11">Catalyzes the ATP-dependent amination of UTP to CTP with either L-glutamine or ammonia as the source of nitrogen. Regulates intracellular CTP levels through interactions with the four ribonucleotide triphosphates.</text>
</comment>
<dbReference type="NCBIfam" id="NF003792">
    <property type="entry name" value="PRK05380.1"/>
    <property type="match status" value="1"/>
</dbReference>
<feature type="region of interest" description="Amidoligase domain" evidence="11">
    <location>
        <begin position="1"/>
        <end position="294"/>
    </location>
</feature>
<dbReference type="NCBIfam" id="TIGR00337">
    <property type="entry name" value="PyrG"/>
    <property type="match status" value="1"/>
</dbReference>
<feature type="binding site" evidence="11">
    <location>
        <position position="91"/>
    </location>
    <ligand>
        <name>ATP</name>
        <dbReference type="ChEBI" id="CHEBI:30616"/>
    </ligand>
</feature>
<gene>
    <name evidence="11" type="primary">pyrG</name>
    <name evidence="14" type="ORF">ATL31_3182</name>
</gene>
<comment type="pathway">
    <text evidence="1 11">Pyrimidine metabolism; CTP biosynthesis via de novo pathway; CTP from UDP: step 2/2.</text>
</comment>
<dbReference type="Gene3D" id="3.40.50.880">
    <property type="match status" value="1"/>
</dbReference>
<dbReference type="FunFam" id="3.40.50.880:FF:000002">
    <property type="entry name" value="CTP synthase"/>
    <property type="match status" value="1"/>
</dbReference>
<evidence type="ECO:0000256" key="9">
    <source>
        <dbReference type="ARBA" id="ARBA00022975"/>
    </source>
</evidence>
<dbReference type="InterPro" id="IPR017456">
    <property type="entry name" value="CTP_synthase_N"/>
</dbReference>
<dbReference type="InterPro" id="IPR004468">
    <property type="entry name" value="CTP_synthase"/>
</dbReference>
<feature type="binding site" evidence="11">
    <location>
        <position position="494"/>
    </location>
    <ligand>
        <name>L-glutamine</name>
        <dbReference type="ChEBI" id="CHEBI:58359"/>
    </ligand>
</feature>
<proteinExistence type="inferred from homology"/>
<feature type="domain" description="CTP synthase N-terminal" evidence="13">
    <location>
        <begin position="23"/>
        <end position="294"/>
    </location>
</feature>
<dbReference type="UniPathway" id="UPA00159">
    <property type="reaction ID" value="UER00277"/>
</dbReference>
<feature type="binding site" evidence="11">
    <location>
        <position position="33"/>
    </location>
    <ligand>
        <name>UTP</name>
        <dbReference type="ChEBI" id="CHEBI:46398"/>
    </ligand>
</feature>
<feature type="binding site" evidence="11">
    <location>
        <position position="251"/>
    </location>
    <ligand>
        <name>UTP</name>
        <dbReference type="ChEBI" id="CHEBI:46398"/>
    </ligand>
</feature>
<evidence type="ECO:0000313" key="15">
    <source>
        <dbReference type="Proteomes" id="UP000233781"/>
    </source>
</evidence>
<organism evidence="14 15">
    <name type="scientific">Phycicoccus duodecadis</name>
    <dbReference type="NCBI Taxonomy" id="173053"/>
    <lineage>
        <taxon>Bacteria</taxon>
        <taxon>Bacillati</taxon>
        <taxon>Actinomycetota</taxon>
        <taxon>Actinomycetes</taxon>
        <taxon>Micrococcales</taxon>
        <taxon>Intrasporangiaceae</taxon>
        <taxon>Phycicoccus</taxon>
    </lineage>
</organism>
<keyword evidence="3 11" id="KW-0436">Ligase</keyword>
<feature type="binding site" evidence="11">
    <location>
        <position position="168"/>
    </location>
    <ligand>
        <name>Mg(2+)</name>
        <dbReference type="ChEBI" id="CHEBI:18420"/>
    </ligand>
</feature>
<dbReference type="CDD" id="cd03113">
    <property type="entry name" value="CTPS_N"/>
    <property type="match status" value="1"/>
</dbReference>
<comment type="catalytic activity">
    <reaction evidence="11">
        <text>L-glutamine + H2O = L-glutamate + NH4(+)</text>
        <dbReference type="Rhea" id="RHEA:15889"/>
        <dbReference type="ChEBI" id="CHEBI:15377"/>
        <dbReference type="ChEBI" id="CHEBI:28938"/>
        <dbReference type="ChEBI" id="CHEBI:29985"/>
        <dbReference type="ChEBI" id="CHEBI:58359"/>
    </reaction>
</comment>
<dbReference type="PANTHER" id="PTHR11550:SF0">
    <property type="entry name" value="CTP SYNTHASE-RELATED"/>
    <property type="match status" value="1"/>
</dbReference>
<dbReference type="GO" id="GO:0046872">
    <property type="term" value="F:metal ion binding"/>
    <property type="evidence" value="ECO:0007669"/>
    <property type="project" value="UniProtKB-KW"/>
</dbReference>
<dbReference type="GO" id="GO:0004359">
    <property type="term" value="F:glutaminase activity"/>
    <property type="evidence" value="ECO:0007669"/>
    <property type="project" value="RHEA"/>
</dbReference>
<feature type="domain" description="Glutamine amidotransferase" evidence="12">
    <location>
        <begin position="329"/>
        <end position="559"/>
    </location>
</feature>
<feature type="binding site" evidence="11">
    <location>
        <position position="251"/>
    </location>
    <ligand>
        <name>CTP</name>
        <dbReference type="ChEBI" id="CHEBI:37563"/>
        <note>allosteric inhibitor</note>
    </ligand>
</feature>
<feature type="binding site" evidence="11">
    <location>
        <position position="382"/>
    </location>
    <ligand>
        <name>L-glutamine</name>
        <dbReference type="ChEBI" id="CHEBI:58359"/>
    </ligand>
</feature>
<evidence type="ECO:0000259" key="13">
    <source>
        <dbReference type="Pfam" id="PF06418"/>
    </source>
</evidence>
<dbReference type="GO" id="GO:0042802">
    <property type="term" value="F:identical protein binding"/>
    <property type="evidence" value="ECO:0007669"/>
    <property type="project" value="TreeGrafter"/>
</dbReference>
<dbReference type="GO" id="GO:0005829">
    <property type="term" value="C:cytosol"/>
    <property type="evidence" value="ECO:0007669"/>
    <property type="project" value="TreeGrafter"/>
</dbReference>
<dbReference type="HAMAP" id="MF_01227">
    <property type="entry name" value="PyrG"/>
    <property type="match status" value="1"/>
</dbReference>
<keyword evidence="8 11" id="KW-0315">Glutamine amidotransferase</keyword>
<evidence type="ECO:0000256" key="2">
    <source>
        <dbReference type="ARBA" id="ARBA00007533"/>
    </source>
</evidence>
<comment type="caution">
    <text evidence="11">Lacks conserved residue(s) required for the propagation of feature annotation.</text>
</comment>
<keyword evidence="4 11" id="KW-0479">Metal-binding</keyword>
<feature type="binding site" evidence="11">
    <location>
        <position position="269"/>
    </location>
    <ligand>
        <name>ATP</name>
        <dbReference type="ChEBI" id="CHEBI:30616"/>
    </ligand>
</feature>
<dbReference type="SUPFAM" id="SSF52317">
    <property type="entry name" value="Class I glutamine amidotransferase-like"/>
    <property type="match status" value="1"/>
</dbReference>
<comment type="catalytic activity">
    <reaction evidence="11">
        <text>UTP + NH4(+) + ATP = CTP + ADP + phosphate + 2 H(+)</text>
        <dbReference type="Rhea" id="RHEA:16597"/>
        <dbReference type="ChEBI" id="CHEBI:15378"/>
        <dbReference type="ChEBI" id="CHEBI:28938"/>
        <dbReference type="ChEBI" id="CHEBI:30616"/>
        <dbReference type="ChEBI" id="CHEBI:37563"/>
        <dbReference type="ChEBI" id="CHEBI:43474"/>
        <dbReference type="ChEBI" id="CHEBI:46398"/>
        <dbReference type="ChEBI" id="CHEBI:456216"/>
    </reaction>
</comment>
<comment type="similarity">
    <text evidence="2 11">Belongs to the CTP synthase family.</text>
</comment>
<keyword evidence="7 11" id="KW-0460">Magnesium</keyword>
<accession>A0A2N3YN89</accession>
<protein>
    <recommendedName>
        <fullName evidence="11">CTP synthase</fullName>
        <ecNumber evidence="11">6.3.4.2</ecNumber>
    </recommendedName>
    <alternativeName>
        <fullName evidence="11">Cytidine 5'-triphosphate synthase</fullName>
    </alternativeName>
    <alternativeName>
        <fullName evidence="11">Cytidine triphosphate synthetase</fullName>
        <shortName evidence="11">CTP synthetase</shortName>
        <shortName evidence="11">CTPS</shortName>
    </alternativeName>
    <alternativeName>
        <fullName evidence="11">UTP--ammonia ligase</fullName>
    </alternativeName>
</protein>
<evidence type="ECO:0000256" key="1">
    <source>
        <dbReference type="ARBA" id="ARBA00005171"/>
    </source>
</evidence>
<dbReference type="PROSITE" id="PS51273">
    <property type="entry name" value="GATASE_TYPE_1"/>
    <property type="match status" value="1"/>
</dbReference>
<dbReference type="FunFam" id="3.40.50.300:FF:000009">
    <property type="entry name" value="CTP synthase"/>
    <property type="match status" value="1"/>
</dbReference>
<comment type="catalytic activity">
    <reaction evidence="10 11">
        <text>UTP + L-glutamine + ATP + H2O = CTP + L-glutamate + ADP + phosphate + 2 H(+)</text>
        <dbReference type="Rhea" id="RHEA:26426"/>
        <dbReference type="ChEBI" id="CHEBI:15377"/>
        <dbReference type="ChEBI" id="CHEBI:15378"/>
        <dbReference type="ChEBI" id="CHEBI:29985"/>
        <dbReference type="ChEBI" id="CHEBI:30616"/>
        <dbReference type="ChEBI" id="CHEBI:37563"/>
        <dbReference type="ChEBI" id="CHEBI:43474"/>
        <dbReference type="ChEBI" id="CHEBI:46398"/>
        <dbReference type="ChEBI" id="CHEBI:58359"/>
        <dbReference type="ChEBI" id="CHEBI:456216"/>
        <dbReference type="EC" id="6.3.4.2"/>
    </reaction>
</comment>
<dbReference type="Gene3D" id="3.40.50.300">
    <property type="entry name" value="P-loop containing nucleotide triphosphate hydrolases"/>
    <property type="match status" value="1"/>
</dbReference>
<evidence type="ECO:0000256" key="7">
    <source>
        <dbReference type="ARBA" id="ARBA00022842"/>
    </source>
</evidence>
<feature type="active site" evidence="11">
    <location>
        <position position="541"/>
    </location>
</feature>
<dbReference type="GO" id="GO:0003883">
    <property type="term" value="F:CTP synthase activity"/>
    <property type="evidence" value="ECO:0007669"/>
    <property type="project" value="UniProtKB-UniRule"/>
</dbReference>
<feature type="active site" description="Nucleophile; for glutamine hydrolysis" evidence="11">
    <location>
        <position position="409"/>
    </location>
</feature>
<evidence type="ECO:0000256" key="4">
    <source>
        <dbReference type="ARBA" id="ARBA00022723"/>
    </source>
</evidence>
<dbReference type="GO" id="GO:0044210">
    <property type="term" value="P:'de novo' CTP biosynthetic process"/>
    <property type="evidence" value="ECO:0007669"/>
    <property type="project" value="UniProtKB-UniRule"/>
</dbReference>
<evidence type="ECO:0000256" key="6">
    <source>
        <dbReference type="ARBA" id="ARBA00022840"/>
    </source>
</evidence>
<feature type="binding site" evidence="11">
    <location>
        <position position="33"/>
    </location>
    <ligand>
        <name>CTP</name>
        <dbReference type="ChEBI" id="CHEBI:37563"/>
        <note>allosteric inhibitor</note>
    </ligand>
</feature>
<keyword evidence="9 11" id="KW-0665">Pyrimidine biosynthesis</keyword>
<dbReference type="AlphaFoldDB" id="A0A2N3YN89"/>